<gene>
    <name evidence="1" type="ORF">GLOINDRAFT_8363</name>
</gene>
<evidence type="ECO:0000313" key="1">
    <source>
        <dbReference type="EMBL" id="ESA00569.1"/>
    </source>
</evidence>
<dbReference type="HOGENOM" id="CLU_2795263_0_0_1"/>
<dbReference type="AlphaFoldDB" id="U9SXC1"/>
<sequence length="68" mass="7882">MVYIPAFWIQLVSAPFTLDWYRHPSLWIGKYRHPSLWIGIGETLHVSAKPFHIGETLHFGSVSARSFQ</sequence>
<dbReference type="EMBL" id="KI297112">
    <property type="protein sequence ID" value="ESA00569.1"/>
    <property type="molecule type" value="Genomic_DNA"/>
</dbReference>
<reference evidence="1" key="1">
    <citation type="submission" date="2013-07" db="EMBL/GenBank/DDBJ databases">
        <title>The genome of an arbuscular mycorrhizal fungus provides insights into the evolution of the oldest plant symbiosis.</title>
        <authorList>
            <consortium name="DOE Joint Genome Institute"/>
            <person name="Tisserant E."/>
            <person name="Malbreil M."/>
            <person name="Kuo A."/>
            <person name="Kohler A."/>
            <person name="Symeonidi A."/>
            <person name="Balestrini R."/>
            <person name="Charron P."/>
            <person name="Duensing N."/>
            <person name="Frei-dit-Frey N."/>
            <person name="Gianinazzi-Pearson V."/>
            <person name="Gilbert B."/>
            <person name="Handa Y."/>
            <person name="Hijri M."/>
            <person name="Kaul R."/>
            <person name="Kawaguchi M."/>
            <person name="Krajinski F."/>
            <person name="Lammers P."/>
            <person name="Lapierre D."/>
            <person name="Masclaux F.G."/>
            <person name="Murat C."/>
            <person name="Morin E."/>
            <person name="Ndikumana S."/>
            <person name="Pagni M."/>
            <person name="Petitpierre D."/>
            <person name="Requena N."/>
            <person name="Rosikiewicz P."/>
            <person name="Riley R."/>
            <person name="Saito K."/>
            <person name="San Clemente H."/>
            <person name="Shapiro H."/>
            <person name="van Tuinen D."/>
            <person name="Becard G."/>
            <person name="Bonfante P."/>
            <person name="Paszkowski U."/>
            <person name="Shachar-Hill Y."/>
            <person name="Young J.P."/>
            <person name="Sanders I.R."/>
            <person name="Henrissat B."/>
            <person name="Rensing S.A."/>
            <person name="Grigoriev I.V."/>
            <person name="Corradi N."/>
            <person name="Roux C."/>
            <person name="Martin F."/>
        </authorList>
    </citation>
    <scope>NUCLEOTIDE SEQUENCE</scope>
    <source>
        <strain evidence="1">DAOM 197198</strain>
    </source>
</reference>
<proteinExistence type="predicted"/>
<organism evidence="1">
    <name type="scientific">Rhizophagus irregularis (strain DAOM 181602 / DAOM 197198 / MUCL 43194)</name>
    <name type="common">Arbuscular mycorrhizal fungus</name>
    <name type="synonym">Glomus intraradices</name>
    <dbReference type="NCBI Taxonomy" id="747089"/>
    <lineage>
        <taxon>Eukaryota</taxon>
        <taxon>Fungi</taxon>
        <taxon>Fungi incertae sedis</taxon>
        <taxon>Mucoromycota</taxon>
        <taxon>Glomeromycotina</taxon>
        <taxon>Glomeromycetes</taxon>
        <taxon>Glomerales</taxon>
        <taxon>Glomeraceae</taxon>
        <taxon>Rhizophagus</taxon>
    </lineage>
</organism>
<accession>U9SXC1</accession>
<protein>
    <submittedName>
        <fullName evidence="1">Uncharacterized protein</fullName>
    </submittedName>
</protein>
<name>U9SXC1_RHIID</name>